<dbReference type="InterPro" id="IPR036271">
    <property type="entry name" value="Tet_transcr_reg_TetR-rel_C_sf"/>
</dbReference>
<keyword evidence="8" id="KW-1185">Reference proteome</keyword>
<dbReference type="InterPro" id="IPR001647">
    <property type="entry name" value="HTH_TetR"/>
</dbReference>
<dbReference type="Pfam" id="PF17932">
    <property type="entry name" value="TetR_C_24"/>
    <property type="match status" value="1"/>
</dbReference>
<dbReference type="OrthoDB" id="9814200at2"/>
<protein>
    <submittedName>
        <fullName evidence="7">DNA-binding transcriptional regulator, AcrR family</fullName>
    </submittedName>
</protein>
<evidence type="ECO:0000256" key="4">
    <source>
        <dbReference type="ARBA" id="ARBA00023163"/>
    </source>
</evidence>
<keyword evidence="2" id="KW-0805">Transcription regulation</keyword>
<feature type="DNA-binding region" description="H-T-H motif" evidence="5">
    <location>
        <begin position="44"/>
        <end position="63"/>
    </location>
</feature>
<dbReference type="Gene3D" id="1.10.10.60">
    <property type="entry name" value="Homeodomain-like"/>
    <property type="match status" value="1"/>
</dbReference>
<feature type="domain" description="HTH tetR-type" evidence="6">
    <location>
        <begin position="21"/>
        <end position="81"/>
    </location>
</feature>
<dbReference type="RefSeq" id="WP_103944687.1">
    <property type="nucleotide sequence ID" value="NZ_FNVO01000040.1"/>
</dbReference>
<evidence type="ECO:0000256" key="5">
    <source>
        <dbReference type="PROSITE-ProRule" id="PRU00335"/>
    </source>
</evidence>
<name>A0A1H6E7P4_9ACTN</name>
<dbReference type="AlphaFoldDB" id="A0A1H6E7P4"/>
<evidence type="ECO:0000313" key="7">
    <source>
        <dbReference type="EMBL" id="SEG93707.1"/>
    </source>
</evidence>
<reference evidence="8" key="1">
    <citation type="submission" date="2016-10" db="EMBL/GenBank/DDBJ databases">
        <authorList>
            <person name="Varghese N."/>
            <person name="Submissions S."/>
        </authorList>
    </citation>
    <scope>NUCLEOTIDE SEQUENCE [LARGE SCALE GENOMIC DNA]</scope>
    <source>
        <strain evidence="8">DSM 43163</strain>
    </source>
</reference>
<evidence type="ECO:0000259" key="6">
    <source>
        <dbReference type="PROSITE" id="PS50977"/>
    </source>
</evidence>
<dbReference type="PRINTS" id="PR00455">
    <property type="entry name" value="HTHTETR"/>
</dbReference>
<dbReference type="PROSITE" id="PS50977">
    <property type="entry name" value="HTH_TETR_2"/>
    <property type="match status" value="1"/>
</dbReference>
<evidence type="ECO:0000313" key="8">
    <source>
        <dbReference type="Proteomes" id="UP000236723"/>
    </source>
</evidence>
<dbReference type="InterPro" id="IPR041490">
    <property type="entry name" value="KstR2_TetR_C"/>
</dbReference>
<dbReference type="GO" id="GO:0000976">
    <property type="term" value="F:transcription cis-regulatory region binding"/>
    <property type="evidence" value="ECO:0007669"/>
    <property type="project" value="TreeGrafter"/>
</dbReference>
<sequence length="208" mass="23610">MAVARARKRAPKKETVKADGVDRRARLLEVAAELFATQGYAETTMRDIADKSGILAGSIYHHFSSKEAMLDEILRDFLTRLYEQFSAIEQEGDNPREALSKLVRVSFSWIHDSPHAVAVYQNETDNLVRQEAFSYVADYSLKIEEVWLRVLTRGQTSGVFRPDLDVKVSYLFVRDAIWSAVRWYRPGGQLKPETVAGQFLALLHGGLF</sequence>
<dbReference type="Proteomes" id="UP000236723">
    <property type="component" value="Unassembled WGS sequence"/>
</dbReference>
<keyword evidence="1" id="KW-0678">Repressor</keyword>
<proteinExistence type="predicted"/>
<organism evidence="7 8">
    <name type="scientific">Thermomonospora echinospora</name>
    <dbReference type="NCBI Taxonomy" id="1992"/>
    <lineage>
        <taxon>Bacteria</taxon>
        <taxon>Bacillati</taxon>
        <taxon>Actinomycetota</taxon>
        <taxon>Actinomycetes</taxon>
        <taxon>Streptosporangiales</taxon>
        <taxon>Thermomonosporaceae</taxon>
        <taxon>Thermomonospora</taxon>
    </lineage>
</organism>
<evidence type="ECO:0000256" key="2">
    <source>
        <dbReference type="ARBA" id="ARBA00023015"/>
    </source>
</evidence>
<keyword evidence="3 5" id="KW-0238">DNA-binding</keyword>
<evidence type="ECO:0000256" key="1">
    <source>
        <dbReference type="ARBA" id="ARBA00022491"/>
    </source>
</evidence>
<gene>
    <name evidence="7" type="ORF">SAMN04489712_14018</name>
</gene>
<dbReference type="PANTHER" id="PTHR30055:SF175">
    <property type="entry name" value="HTH-TYPE TRANSCRIPTIONAL REPRESSOR KSTR2"/>
    <property type="match status" value="1"/>
</dbReference>
<dbReference type="Gene3D" id="1.10.357.10">
    <property type="entry name" value="Tetracycline Repressor, domain 2"/>
    <property type="match status" value="1"/>
</dbReference>
<dbReference type="Pfam" id="PF00440">
    <property type="entry name" value="TetR_N"/>
    <property type="match status" value="1"/>
</dbReference>
<dbReference type="InterPro" id="IPR050109">
    <property type="entry name" value="HTH-type_TetR-like_transc_reg"/>
</dbReference>
<evidence type="ECO:0000256" key="3">
    <source>
        <dbReference type="ARBA" id="ARBA00023125"/>
    </source>
</evidence>
<dbReference type="PANTHER" id="PTHR30055">
    <property type="entry name" value="HTH-TYPE TRANSCRIPTIONAL REGULATOR RUTR"/>
    <property type="match status" value="1"/>
</dbReference>
<dbReference type="InterPro" id="IPR009057">
    <property type="entry name" value="Homeodomain-like_sf"/>
</dbReference>
<dbReference type="GO" id="GO:0003700">
    <property type="term" value="F:DNA-binding transcription factor activity"/>
    <property type="evidence" value="ECO:0007669"/>
    <property type="project" value="TreeGrafter"/>
</dbReference>
<dbReference type="SUPFAM" id="SSF46689">
    <property type="entry name" value="Homeodomain-like"/>
    <property type="match status" value="1"/>
</dbReference>
<dbReference type="SUPFAM" id="SSF48498">
    <property type="entry name" value="Tetracyclin repressor-like, C-terminal domain"/>
    <property type="match status" value="1"/>
</dbReference>
<dbReference type="EMBL" id="FNVO01000040">
    <property type="protein sequence ID" value="SEG93707.1"/>
    <property type="molecule type" value="Genomic_DNA"/>
</dbReference>
<keyword evidence="4" id="KW-0804">Transcription</keyword>
<accession>A0A1H6E7P4</accession>